<accession>A0AAV2R647</accession>
<evidence type="ECO:0000313" key="7">
    <source>
        <dbReference type="Proteomes" id="UP001497623"/>
    </source>
</evidence>
<keyword evidence="2 4" id="KW-0863">Zinc-finger</keyword>
<feature type="domain" description="MYND-type" evidence="5">
    <location>
        <begin position="139"/>
        <end position="176"/>
    </location>
</feature>
<dbReference type="EMBL" id="CAXKWB010015729">
    <property type="protein sequence ID" value="CAL4114277.1"/>
    <property type="molecule type" value="Genomic_DNA"/>
</dbReference>
<reference evidence="6 7" key="1">
    <citation type="submission" date="2024-05" db="EMBL/GenBank/DDBJ databases">
        <authorList>
            <person name="Wallberg A."/>
        </authorList>
    </citation>
    <scope>NUCLEOTIDE SEQUENCE [LARGE SCALE GENOMIC DNA]</scope>
</reference>
<dbReference type="InterPro" id="IPR007320">
    <property type="entry name" value="PDCD2_C"/>
</dbReference>
<dbReference type="Pfam" id="PF01753">
    <property type="entry name" value="zf-MYND"/>
    <property type="match status" value="1"/>
</dbReference>
<keyword evidence="3" id="KW-0862">Zinc</keyword>
<evidence type="ECO:0000259" key="5">
    <source>
        <dbReference type="PROSITE" id="PS50865"/>
    </source>
</evidence>
<proteinExistence type="predicted"/>
<keyword evidence="7" id="KW-1185">Reference proteome</keyword>
<evidence type="ECO:0000256" key="2">
    <source>
        <dbReference type="ARBA" id="ARBA00022771"/>
    </source>
</evidence>
<organism evidence="6 7">
    <name type="scientific">Meganyctiphanes norvegica</name>
    <name type="common">Northern krill</name>
    <name type="synonym">Thysanopoda norvegica</name>
    <dbReference type="NCBI Taxonomy" id="48144"/>
    <lineage>
        <taxon>Eukaryota</taxon>
        <taxon>Metazoa</taxon>
        <taxon>Ecdysozoa</taxon>
        <taxon>Arthropoda</taxon>
        <taxon>Crustacea</taxon>
        <taxon>Multicrustacea</taxon>
        <taxon>Malacostraca</taxon>
        <taxon>Eumalacostraca</taxon>
        <taxon>Eucarida</taxon>
        <taxon>Euphausiacea</taxon>
        <taxon>Euphausiidae</taxon>
        <taxon>Meganyctiphanes</taxon>
    </lineage>
</organism>
<sequence>MSKAPKKEFTDVELGFIEKAPTWRLNSKFFPSKVGGFPAWLALKNLPSIDELSCRKCWKPLAFLCQSYAPIHTKDNCFHRTLFVFICRDPACSSMNNADNIRVYRCQLKRDNEFYSNEPAQEEEKGSESPGAQDFNNLCQVCGAVGSKVCGGCKKARYCARAHQELDWKAGHKTHCKSTDDAQKSKSQCSTFKFPEYMLDQEPEEAEDMDAKSDDQLYKEYEELLKGGAGTMQHIADDDENDMARLAARETDKTFAKFRTRMKDYPSQVLRYDLGGTPLWVSSFNQPQNIPPCMKCGGPRIFEFQVMPQLLVHLKVDSTGASIDWGTLLVYTCKDSCDQDKAYVEEKIYRQDYEAISEELNSR</sequence>
<evidence type="ECO:0000313" key="6">
    <source>
        <dbReference type="EMBL" id="CAL4114277.1"/>
    </source>
</evidence>
<name>A0AAV2R647_MEGNR</name>
<keyword evidence="1" id="KW-0479">Metal-binding</keyword>
<evidence type="ECO:0000256" key="4">
    <source>
        <dbReference type="PROSITE-ProRule" id="PRU00134"/>
    </source>
</evidence>
<dbReference type="PROSITE" id="PS50865">
    <property type="entry name" value="ZF_MYND_2"/>
    <property type="match status" value="1"/>
</dbReference>
<evidence type="ECO:0000256" key="3">
    <source>
        <dbReference type="ARBA" id="ARBA00022833"/>
    </source>
</evidence>
<dbReference type="GO" id="GO:0008270">
    <property type="term" value="F:zinc ion binding"/>
    <property type="evidence" value="ECO:0007669"/>
    <property type="project" value="UniProtKB-KW"/>
</dbReference>
<dbReference type="Proteomes" id="UP001497623">
    <property type="component" value="Unassembled WGS sequence"/>
</dbReference>
<protein>
    <recommendedName>
        <fullName evidence="5">MYND-type domain-containing protein</fullName>
    </recommendedName>
</protein>
<gene>
    <name evidence="6" type="ORF">MNOR_LOCUS20386</name>
</gene>
<dbReference type="Gene3D" id="6.10.140.2220">
    <property type="match status" value="1"/>
</dbReference>
<dbReference type="GO" id="GO:0005737">
    <property type="term" value="C:cytoplasm"/>
    <property type="evidence" value="ECO:0007669"/>
    <property type="project" value="InterPro"/>
</dbReference>
<evidence type="ECO:0000256" key="1">
    <source>
        <dbReference type="ARBA" id="ARBA00022723"/>
    </source>
</evidence>
<dbReference type="SUPFAM" id="SSF144232">
    <property type="entry name" value="HIT/MYND zinc finger-like"/>
    <property type="match status" value="1"/>
</dbReference>
<dbReference type="PANTHER" id="PTHR12298:SF4">
    <property type="entry name" value="PROGRAMMED CELL DEATH PROTEIN 2"/>
    <property type="match status" value="1"/>
</dbReference>
<feature type="non-terminal residue" evidence="6">
    <location>
        <position position="363"/>
    </location>
</feature>
<comment type="caution">
    <text evidence="6">The sequence shown here is derived from an EMBL/GenBank/DDBJ whole genome shotgun (WGS) entry which is preliminary data.</text>
</comment>
<dbReference type="GO" id="GO:0005634">
    <property type="term" value="C:nucleus"/>
    <property type="evidence" value="ECO:0007669"/>
    <property type="project" value="TreeGrafter"/>
</dbReference>
<dbReference type="PROSITE" id="PS01360">
    <property type="entry name" value="ZF_MYND_1"/>
    <property type="match status" value="1"/>
</dbReference>
<dbReference type="PANTHER" id="PTHR12298">
    <property type="entry name" value="PCDC2 PROGRAMMED CELL DEATH PROTEIN 2 -RELATED"/>
    <property type="match status" value="1"/>
</dbReference>
<dbReference type="AlphaFoldDB" id="A0AAV2R647"/>
<dbReference type="Pfam" id="PF04194">
    <property type="entry name" value="PDCD2_C"/>
    <property type="match status" value="1"/>
</dbReference>
<dbReference type="InterPro" id="IPR002893">
    <property type="entry name" value="Znf_MYND"/>
</dbReference>